<dbReference type="Gene3D" id="3.40.50.12780">
    <property type="entry name" value="N-terminal domain of ligase-like"/>
    <property type="match status" value="1"/>
</dbReference>
<name>A0A383E7R5_9ZZZZ</name>
<gene>
    <name evidence="1" type="ORF">METZ01_LOCUS505730</name>
</gene>
<proteinExistence type="predicted"/>
<evidence type="ECO:0000313" key="1">
    <source>
        <dbReference type="EMBL" id="SVE52876.1"/>
    </source>
</evidence>
<organism evidence="1">
    <name type="scientific">marine metagenome</name>
    <dbReference type="NCBI Taxonomy" id="408172"/>
    <lineage>
        <taxon>unclassified sequences</taxon>
        <taxon>metagenomes</taxon>
        <taxon>ecological metagenomes</taxon>
    </lineage>
</organism>
<feature type="non-terminal residue" evidence="1">
    <location>
        <position position="76"/>
    </location>
</feature>
<dbReference type="InterPro" id="IPR042099">
    <property type="entry name" value="ANL_N_sf"/>
</dbReference>
<sequence length="76" mass="8588">MTDTHFFDSLETRTTAQRESEQFELLVGQLRHAKAKAPQYSELLAGIDPEVVTDRSALAQLPVTRKSELSQSQLRD</sequence>
<dbReference type="EMBL" id="UINC01223607">
    <property type="protein sequence ID" value="SVE52876.1"/>
    <property type="molecule type" value="Genomic_DNA"/>
</dbReference>
<accession>A0A383E7R5</accession>
<reference evidence="1" key="1">
    <citation type="submission" date="2018-05" db="EMBL/GenBank/DDBJ databases">
        <authorList>
            <person name="Lanie J.A."/>
            <person name="Ng W.-L."/>
            <person name="Kazmierczak K.M."/>
            <person name="Andrzejewski T.M."/>
            <person name="Davidsen T.M."/>
            <person name="Wayne K.J."/>
            <person name="Tettelin H."/>
            <person name="Glass J.I."/>
            <person name="Rusch D."/>
            <person name="Podicherti R."/>
            <person name="Tsui H.-C.T."/>
            <person name="Winkler M.E."/>
        </authorList>
    </citation>
    <scope>NUCLEOTIDE SEQUENCE</scope>
</reference>
<protein>
    <submittedName>
        <fullName evidence="1">Uncharacterized protein</fullName>
    </submittedName>
</protein>
<dbReference type="AlphaFoldDB" id="A0A383E7R5"/>